<comment type="caution">
    <text evidence="2">The sequence shown here is derived from an EMBL/GenBank/DDBJ whole genome shotgun (WGS) entry which is preliminary data.</text>
</comment>
<dbReference type="EMBL" id="JATAAI010000053">
    <property type="protein sequence ID" value="KAK1733141.1"/>
    <property type="molecule type" value="Genomic_DNA"/>
</dbReference>
<feature type="compositionally biased region" description="Polar residues" evidence="1">
    <location>
        <begin position="1"/>
        <end position="32"/>
    </location>
</feature>
<evidence type="ECO:0000313" key="3">
    <source>
        <dbReference type="Proteomes" id="UP001224775"/>
    </source>
</evidence>
<keyword evidence="3" id="KW-1185">Reference proteome</keyword>
<gene>
    <name evidence="2" type="ORF">QTG54_016118</name>
</gene>
<feature type="region of interest" description="Disordered" evidence="1">
    <location>
        <begin position="1"/>
        <end position="54"/>
    </location>
</feature>
<protein>
    <submittedName>
        <fullName evidence="2">Uncharacterized protein</fullName>
    </submittedName>
</protein>
<dbReference type="Proteomes" id="UP001224775">
    <property type="component" value="Unassembled WGS sequence"/>
</dbReference>
<dbReference type="AlphaFoldDB" id="A0AAD8XTL4"/>
<evidence type="ECO:0000313" key="2">
    <source>
        <dbReference type="EMBL" id="KAK1733141.1"/>
    </source>
</evidence>
<name>A0AAD8XTL4_9STRA</name>
<feature type="compositionally biased region" description="Pro residues" evidence="1">
    <location>
        <begin position="37"/>
        <end position="46"/>
    </location>
</feature>
<accession>A0AAD8XTL4</accession>
<evidence type="ECO:0000256" key="1">
    <source>
        <dbReference type="SAM" id="MobiDB-lite"/>
    </source>
</evidence>
<sequence>MTVQPTKSPPSIQQHRQRQQDSPTMDVSTTTIKKCPKPQPASPPPVNDGQTEKKCYRLEEYPEDIGRLIKQLSFQEAVVKAKEEAIKKWTKTLADATKANEGGHEGRDAVKWQKALDDATKMNETRRKEEIQKWQKVKADAISKRDAKHAKDLATWQKAQEIASTTKQVARAEKMLKELEVNQSTPSKEMKKAEKMLSQLAKEEDMDANPSSEMKHARKMLLRAQQGKIPSNDMRRAERTLKQLKGEMEVFQGQVVETKKLIRDAAASADLKSIFVEEGAAAEVVVKEKVVRQKVKKGVRKGVKKGVKKETKEKVKEEVKEEAKEEVKVKAKEEEKDQGPRALFSTDDAAEFVIEESPTNVFEGNCGSNFKSHCTPFYGAWSDLVKNATVCNPTACFE</sequence>
<reference evidence="2" key="1">
    <citation type="submission" date="2023-06" db="EMBL/GenBank/DDBJ databases">
        <title>Survivors Of The Sea: Transcriptome response of Skeletonema marinoi to long-term dormancy.</title>
        <authorList>
            <person name="Pinder M.I.M."/>
            <person name="Kourtchenko O."/>
            <person name="Robertson E.K."/>
            <person name="Larsson T."/>
            <person name="Maumus F."/>
            <person name="Osuna-Cruz C.M."/>
            <person name="Vancaester E."/>
            <person name="Stenow R."/>
            <person name="Vandepoele K."/>
            <person name="Ploug H."/>
            <person name="Bruchert V."/>
            <person name="Godhe A."/>
            <person name="Topel M."/>
        </authorList>
    </citation>
    <scope>NUCLEOTIDE SEQUENCE</scope>
    <source>
        <strain evidence="2">R05AC</strain>
    </source>
</reference>
<proteinExistence type="predicted"/>
<organism evidence="2 3">
    <name type="scientific">Skeletonema marinoi</name>
    <dbReference type="NCBI Taxonomy" id="267567"/>
    <lineage>
        <taxon>Eukaryota</taxon>
        <taxon>Sar</taxon>
        <taxon>Stramenopiles</taxon>
        <taxon>Ochrophyta</taxon>
        <taxon>Bacillariophyta</taxon>
        <taxon>Coscinodiscophyceae</taxon>
        <taxon>Thalassiosirophycidae</taxon>
        <taxon>Thalassiosirales</taxon>
        <taxon>Skeletonemataceae</taxon>
        <taxon>Skeletonema</taxon>
        <taxon>Skeletonema marinoi-dohrnii complex</taxon>
    </lineage>
</organism>